<sequence length="468" mass="52950">MSDLEHASLDAFIHSWLNTLTNPLSQYCQAEVQGSFCDKRKRDFNKMPTPPHSASTPTRVGSPAKRARMDDATDDPSVHQYTTHLPGDNPFDTDKTPNASVRGRTIPLYSLPPRRNTQTPSQSSTNASSHRSPSRASSNRSGSPVKQSTLELLKKPIRYTAIEDDPTEQLPDDIASLFDDINSITVHKENFLPSSLYSELEALHRKGTIRRGWYFEVGDDADKKSQYKTEFIALCDLEDAAKTVSDQEACEATWNLEVQAPLLKLAFNAFPSIHRHLLTSARISKPFLPEMRIDTLYDYSRPKMIDLGVRICPPPHLSEIIHKQILGLPDRERCLNQTVYRPVRNDPIAMVIETKIARGDLEEARLQLGIWVASWHQRMKMLIGTSSDKPLVTLPLIIVMEHKWRLLFACDKKDQIVILQDLEIGSTDNLIGLYTIVATLRVIGAWMQDTYISWLEETFRLLSSSDTA</sequence>
<feature type="compositionally biased region" description="Polar residues" evidence="1">
    <location>
        <begin position="115"/>
        <end position="125"/>
    </location>
</feature>
<dbReference type="Proteomes" id="UP000030751">
    <property type="component" value="Unassembled WGS sequence"/>
</dbReference>
<organism evidence="3">
    <name type="scientific">Fusarium oxysporum f. sp. pisi HDV247</name>
    <dbReference type="NCBI Taxonomy" id="1080344"/>
    <lineage>
        <taxon>Eukaryota</taxon>
        <taxon>Fungi</taxon>
        <taxon>Dikarya</taxon>
        <taxon>Ascomycota</taxon>
        <taxon>Pezizomycotina</taxon>
        <taxon>Sordariomycetes</taxon>
        <taxon>Hypocreomycetidae</taxon>
        <taxon>Hypocreales</taxon>
        <taxon>Nectriaceae</taxon>
        <taxon>Fusarium</taxon>
        <taxon>Fusarium oxysporum species complex</taxon>
    </lineage>
</organism>
<name>W9NRJ7_FUSOX</name>
<evidence type="ECO:0000313" key="3">
    <source>
        <dbReference type="EMBL" id="EXA30430.1"/>
    </source>
</evidence>
<feature type="domain" description="PD-(D/E)XK nuclease-like" evidence="2">
    <location>
        <begin position="211"/>
        <end position="451"/>
    </location>
</feature>
<protein>
    <recommendedName>
        <fullName evidence="2">PD-(D/E)XK nuclease-like domain-containing protein</fullName>
    </recommendedName>
</protein>
<reference evidence="3" key="1">
    <citation type="submission" date="2011-10" db="EMBL/GenBank/DDBJ databases">
        <title>The Genome Sequence of Fusarium oxysporum HDV247.</title>
        <authorList>
            <consortium name="The Broad Institute Genome Sequencing Platform"/>
            <person name="Ma L.-J."/>
            <person name="Gale L.R."/>
            <person name="Schwartz D.C."/>
            <person name="Zhou S."/>
            <person name="Corby-Kistler H."/>
            <person name="Young S.K."/>
            <person name="Zeng Q."/>
            <person name="Gargeya S."/>
            <person name="Fitzgerald M."/>
            <person name="Haas B."/>
            <person name="Abouelleil A."/>
            <person name="Alvarado L."/>
            <person name="Arachchi H.M."/>
            <person name="Berlin A."/>
            <person name="Brown A."/>
            <person name="Chapman S.B."/>
            <person name="Chen Z."/>
            <person name="Dunbar C."/>
            <person name="Freedman E."/>
            <person name="Gearin G."/>
            <person name="Goldberg J."/>
            <person name="Griggs A."/>
            <person name="Gujja S."/>
            <person name="Heiman D."/>
            <person name="Howarth C."/>
            <person name="Larson L."/>
            <person name="Lui A."/>
            <person name="MacDonald P.J.P."/>
            <person name="Montmayeur A."/>
            <person name="Murphy C."/>
            <person name="Neiman D."/>
            <person name="Pearson M."/>
            <person name="Priest M."/>
            <person name="Roberts A."/>
            <person name="Saif S."/>
            <person name="Shea T."/>
            <person name="Shenoy N."/>
            <person name="Sisk P."/>
            <person name="Stolte C."/>
            <person name="Sykes S."/>
            <person name="Wortman J."/>
            <person name="Nusbaum C."/>
            <person name="Birren B."/>
        </authorList>
    </citation>
    <scope>NUCLEOTIDE SEQUENCE [LARGE SCALE GENOMIC DNA]</scope>
    <source>
        <strain evidence="3">HDV247</strain>
    </source>
</reference>
<feature type="compositionally biased region" description="Low complexity" evidence="1">
    <location>
        <begin position="126"/>
        <end position="144"/>
    </location>
</feature>
<feature type="region of interest" description="Disordered" evidence="1">
    <location>
        <begin position="41"/>
        <end position="150"/>
    </location>
</feature>
<dbReference type="HOGENOM" id="CLU_027219_5_1_1"/>
<dbReference type="EMBL" id="JH651052">
    <property type="protein sequence ID" value="EXA30430.1"/>
    <property type="molecule type" value="Genomic_DNA"/>
</dbReference>
<dbReference type="Pfam" id="PF20516">
    <property type="entry name" value="PDDEXK_12"/>
    <property type="match status" value="1"/>
</dbReference>
<dbReference type="OrthoDB" id="5244165at2759"/>
<dbReference type="AlphaFoldDB" id="W9NRJ7"/>
<evidence type="ECO:0000256" key="1">
    <source>
        <dbReference type="SAM" id="MobiDB-lite"/>
    </source>
</evidence>
<gene>
    <name evidence="3" type="ORF">FOVG_18199</name>
</gene>
<dbReference type="InterPro" id="IPR046797">
    <property type="entry name" value="PDDEXK_12"/>
</dbReference>
<reference evidence="3" key="2">
    <citation type="submission" date="2012-05" db="EMBL/GenBank/DDBJ databases">
        <title>Annotation of the Genome Sequence of Fusarium oxysporum HDV247.</title>
        <authorList>
            <consortium name="The Broad Institute Genomics Platform"/>
            <person name="Ma L.-J."/>
            <person name="Corby-Kistler H."/>
            <person name="Broz K."/>
            <person name="Gale L.R."/>
            <person name="Jonkers W."/>
            <person name="O'Donnell K."/>
            <person name="Ploetz R."/>
            <person name="Steinberg C."/>
            <person name="Schwartz D.C."/>
            <person name="VanEtten H."/>
            <person name="Zhou S."/>
            <person name="Young S.K."/>
            <person name="Zeng Q."/>
            <person name="Gargeya S."/>
            <person name="Fitzgerald M."/>
            <person name="Abouelleil A."/>
            <person name="Alvarado L."/>
            <person name="Chapman S.B."/>
            <person name="Gainer-Dewar J."/>
            <person name="Goldberg J."/>
            <person name="Griggs A."/>
            <person name="Gujja S."/>
            <person name="Hansen M."/>
            <person name="Howarth C."/>
            <person name="Imamovic A."/>
            <person name="Ireland A."/>
            <person name="Larimer J."/>
            <person name="McCowan C."/>
            <person name="Murphy C."/>
            <person name="Pearson M."/>
            <person name="Poon T.W."/>
            <person name="Priest M."/>
            <person name="Roberts A."/>
            <person name="Saif S."/>
            <person name="Shea T."/>
            <person name="Sykes S."/>
            <person name="Wortman J."/>
            <person name="Nusbaum C."/>
            <person name="Birren B."/>
        </authorList>
    </citation>
    <scope>NUCLEOTIDE SEQUENCE</scope>
    <source>
        <strain evidence="3">HDV247</strain>
    </source>
</reference>
<accession>W9NRJ7</accession>
<evidence type="ECO:0000259" key="2">
    <source>
        <dbReference type="Pfam" id="PF20516"/>
    </source>
</evidence>
<proteinExistence type="predicted"/>